<dbReference type="EMBL" id="CP007128">
    <property type="protein sequence ID" value="AHG88284.1"/>
    <property type="molecule type" value="Genomic_DNA"/>
</dbReference>
<gene>
    <name evidence="1" type="ORF">J421_0747</name>
</gene>
<dbReference type="InterPro" id="IPR008928">
    <property type="entry name" value="6-hairpin_glycosidase_sf"/>
</dbReference>
<dbReference type="InParanoid" id="W0RB25"/>
<sequence>MDRRHFLESLAAQVALGTIASGPRASSDAIDRRARVDRHAPVVRGIDPLAPLSVGNGRFAFTVDVTGVQSLTDAYREIPLATQAEWAWHTFANPNGYTLDAALVSYDAHGRPVPYASAQNGDAGTWLRANPHRLSLARVALALRDRALRPDDVRDVVQRLDLWTGTIESRFTVDGAPVRVLTAAHPERDLIAVRVEGNVARLAVRIAFPYASAVHTGDPADWTHPERHRTDLSRRDRAAATWRHTLDADGYWARAAWSGGSLGDDGPHAWRVTPDDGAAALDVVLAFAPDDSPSPLPDPAAVRRASAEHWARFWTDGAAVDLSGSADPRAPELERRIVLSEYLTAIQCAGTLPPQETGETFDSWYGKFHLEMHPWHAAHFALWNRVALLERSLPWYGRILPNARATARRQGYGGARWPKMVGPDGRESPSSIGPFLVWQQPHPILLAELVYRARPDDARRVLDAHRDVVFATAEFMASYPFFDGRRYVLGPPLIPAQESHPPRTTFNPTFELAYWAFALETAQRWRARLGLRREPTWDRVLGALSPLPTRDGLYVNAESAPTTFTDADQRRDHPSLLGALGFVPASRRADRETMRRTLRRVLDTWQWPETWGWDYPLVAMTAARLGEPEAAVDALLMDTPKNRYLPNGHNYQRPGLTIYLPGNGGVLWATALMAAGWAGGLT</sequence>
<dbReference type="RefSeq" id="WP_201773091.1">
    <property type="nucleotide sequence ID" value="NZ_CP007128.1"/>
</dbReference>
<dbReference type="AlphaFoldDB" id="W0RB25"/>
<dbReference type="eggNOG" id="COG1554">
    <property type="taxonomic scope" value="Bacteria"/>
</dbReference>
<dbReference type="HOGENOM" id="CLU_024197_0_0_0"/>
<dbReference type="GO" id="GO:0005975">
    <property type="term" value="P:carbohydrate metabolic process"/>
    <property type="evidence" value="ECO:0007669"/>
    <property type="project" value="InterPro"/>
</dbReference>
<evidence type="ECO:0008006" key="3">
    <source>
        <dbReference type="Google" id="ProtNLM"/>
    </source>
</evidence>
<protein>
    <recommendedName>
        <fullName evidence="3">Glycoside hydrolase family 65 central catalytic</fullName>
    </recommendedName>
</protein>
<dbReference type="STRING" id="861299.J421_0747"/>
<reference evidence="1 2" key="1">
    <citation type="journal article" date="2014" name="Genome Announc.">
        <title>Genome Sequence and Methylome of Soil Bacterium Gemmatirosa kalamazoonensis KBS708T, a Member of the Rarely Cultivated Gemmatimonadetes Phylum.</title>
        <authorList>
            <person name="Debruyn J.M."/>
            <person name="Radosevich M."/>
            <person name="Wommack K.E."/>
            <person name="Polson S.W."/>
            <person name="Hauser L.J."/>
            <person name="Fawaz M.N."/>
            <person name="Korlach J."/>
            <person name="Tsai Y.C."/>
        </authorList>
    </citation>
    <scope>NUCLEOTIDE SEQUENCE [LARGE SCALE GENOMIC DNA]</scope>
    <source>
        <strain evidence="1 2">KBS708</strain>
    </source>
</reference>
<evidence type="ECO:0000313" key="1">
    <source>
        <dbReference type="EMBL" id="AHG88284.1"/>
    </source>
</evidence>
<dbReference type="SUPFAM" id="SSF48208">
    <property type="entry name" value="Six-hairpin glycosidases"/>
    <property type="match status" value="1"/>
</dbReference>
<dbReference type="PATRIC" id="fig|861299.3.peg.760"/>
<dbReference type="Proteomes" id="UP000019151">
    <property type="component" value="Chromosome"/>
</dbReference>
<dbReference type="Gene3D" id="1.50.10.10">
    <property type="match status" value="1"/>
</dbReference>
<keyword evidence="2" id="KW-1185">Reference proteome</keyword>
<dbReference type="InterPro" id="IPR012341">
    <property type="entry name" value="6hp_glycosidase-like_sf"/>
</dbReference>
<accession>W0RB25</accession>
<name>W0RB25_9BACT</name>
<proteinExistence type="predicted"/>
<organism evidence="1 2">
    <name type="scientific">Gemmatirosa kalamazoonensis</name>
    <dbReference type="NCBI Taxonomy" id="861299"/>
    <lineage>
        <taxon>Bacteria</taxon>
        <taxon>Pseudomonadati</taxon>
        <taxon>Gemmatimonadota</taxon>
        <taxon>Gemmatimonadia</taxon>
        <taxon>Gemmatimonadales</taxon>
        <taxon>Gemmatimonadaceae</taxon>
        <taxon>Gemmatirosa</taxon>
    </lineage>
</organism>
<evidence type="ECO:0000313" key="2">
    <source>
        <dbReference type="Proteomes" id="UP000019151"/>
    </source>
</evidence>
<dbReference type="KEGG" id="gba:J421_0747"/>